<feature type="domain" description="PAS" evidence="22">
    <location>
        <begin position="232"/>
        <end position="302"/>
    </location>
</feature>
<dbReference type="FunFam" id="1.10.287.130:FF:000038">
    <property type="entry name" value="Sensory transduction histidine kinase"/>
    <property type="match status" value="1"/>
</dbReference>
<evidence type="ECO:0000256" key="4">
    <source>
        <dbReference type="ARBA" id="ARBA00022475"/>
    </source>
</evidence>
<dbReference type="InterPro" id="IPR036097">
    <property type="entry name" value="HisK_dim/P_sf"/>
</dbReference>
<dbReference type="PANTHER" id="PTHR45339:SF1">
    <property type="entry name" value="HYBRID SIGNAL TRANSDUCTION HISTIDINE KINASE J"/>
    <property type="match status" value="1"/>
</dbReference>
<dbReference type="FunFam" id="3.30.565.10:FF:000010">
    <property type="entry name" value="Sensor histidine kinase RcsC"/>
    <property type="match status" value="1"/>
</dbReference>
<dbReference type="Proteomes" id="UP000294546">
    <property type="component" value="Unassembled WGS sequence"/>
</dbReference>
<gene>
    <name evidence="25" type="ORF">CLV83_0391</name>
</gene>
<feature type="transmembrane region" description="Helical" evidence="18">
    <location>
        <begin position="195"/>
        <end position="220"/>
    </location>
</feature>
<dbReference type="PROSITE" id="PS50109">
    <property type="entry name" value="HIS_KIN"/>
    <property type="match status" value="1"/>
</dbReference>
<feature type="transmembrane region" description="Helical" evidence="18">
    <location>
        <begin position="163"/>
        <end position="183"/>
    </location>
</feature>
<feature type="transmembrane region" description="Helical" evidence="18">
    <location>
        <begin position="89"/>
        <end position="107"/>
    </location>
</feature>
<dbReference type="Pfam" id="PF00989">
    <property type="entry name" value="PAS"/>
    <property type="match status" value="1"/>
</dbReference>
<keyword evidence="7 18" id="KW-0812">Transmembrane</keyword>
<evidence type="ECO:0000313" key="25">
    <source>
        <dbReference type="EMBL" id="TCK08316.1"/>
    </source>
</evidence>
<dbReference type="FunFam" id="3.30.450.20:FF:000060">
    <property type="entry name" value="Sensor protein FixL"/>
    <property type="match status" value="1"/>
</dbReference>
<keyword evidence="13 18" id="KW-0472">Membrane</keyword>
<dbReference type="SMART" id="SM00388">
    <property type="entry name" value="HisKA"/>
    <property type="match status" value="1"/>
</dbReference>
<dbReference type="Pfam" id="PF03707">
    <property type="entry name" value="MHYT"/>
    <property type="match status" value="3"/>
</dbReference>
<dbReference type="Pfam" id="PF00512">
    <property type="entry name" value="HisKA"/>
    <property type="match status" value="1"/>
</dbReference>
<dbReference type="InterPro" id="IPR001789">
    <property type="entry name" value="Sig_transdc_resp-reg_receiver"/>
</dbReference>
<feature type="domain" description="PAC" evidence="23">
    <location>
        <begin position="438"/>
        <end position="489"/>
    </location>
</feature>
<keyword evidence="6" id="KW-0808">Transferase</keyword>
<name>A0A4V2PEB1_9GAMM</name>
<dbReference type="PROSITE" id="PS50113">
    <property type="entry name" value="PAC"/>
    <property type="match status" value="2"/>
</dbReference>
<dbReference type="GO" id="GO:0005524">
    <property type="term" value="F:ATP binding"/>
    <property type="evidence" value="ECO:0007669"/>
    <property type="project" value="UniProtKB-KW"/>
</dbReference>
<comment type="function">
    <text evidence="15">Putative oxygen sensor; modulates the activity of FixJ, a transcriptional activator of nitrogen fixation fixK gene. FixL probably acts as a kinase that phosphorylates FixJ.</text>
</comment>
<dbReference type="SMART" id="SM00086">
    <property type="entry name" value="PAC"/>
    <property type="match status" value="2"/>
</dbReference>
<keyword evidence="12" id="KW-0902">Two-component regulatory system</keyword>
<evidence type="ECO:0000256" key="12">
    <source>
        <dbReference type="ARBA" id="ARBA00023012"/>
    </source>
</evidence>
<feature type="transmembrane region" description="Helical" evidence="18">
    <location>
        <begin position="55"/>
        <end position="77"/>
    </location>
</feature>
<keyword evidence="11 18" id="KW-1133">Transmembrane helix</keyword>
<dbReference type="PROSITE" id="PS50924">
    <property type="entry name" value="MHYT"/>
    <property type="match status" value="1"/>
</dbReference>
<feature type="coiled-coil region" evidence="19">
    <location>
        <begin position="970"/>
        <end position="997"/>
    </location>
</feature>
<keyword evidence="26" id="KW-1185">Reference proteome</keyword>
<dbReference type="InterPro" id="IPR013655">
    <property type="entry name" value="PAS_fold_3"/>
</dbReference>
<dbReference type="NCBIfam" id="TIGR00229">
    <property type="entry name" value="sensory_box"/>
    <property type="match status" value="2"/>
</dbReference>
<evidence type="ECO:0000259" key="20">
    <source>
        <dbReference type="PROSITE" id="PS50109"/>
    </source>
</evidence>
<evidence type="ECO:0000256" key="2">
    <source>
        <dbReference type="ARBA" id="ARBA00004651"/>
    </source>
</evidence>
<evidence type="ECO:0000256" key="19">
    <source>
        <dbReference type="SAM" id="Coils"/>
    </source>
</evidence>
<protein>
    <recommendedName>
        <fullName evidence="16">Sensor protein FixL</fullName>
        <ecNumber evidence="3">2.7.13.3</ecNumber>
    </recommendedName>
</protein>
<dbReference type="InterPro" id="IPR003594">
    <property type="entry name" value="HATPase_dom"/>
</dbReference>
<evidence type="ECO:0000256" key="6">
    <source>
        <dbReference type="ARBA" id="ARBA00022679"/>
    </source>
</evidence>
<dbReference type="InterPro" id="IPR001610">
    <property type="entry name" value="PAC"/>
</dbReference>
<dbReference type="CDD" id="cd00082">
    <property type="entry name" value="HisKA"/>
    <property type="match status" value="1"/>
</dbReference>
<keyword evidence="9 25" id="KW-0418">Kinase</keyword>
<evidence type="ECO:0000256" key="16">
    <source>
        <dbReference type="ARBA" id="ARBA00070616"/>
    </source>
</evidence>
<evidence type="ECO:0000256" key="1">
    <source>
        <dbReference type="ARBA" id="ARBA00000085"/>
    </source>
</evidence>
<dbReference type="SMART" id="SM00448">
    <property type="entry name" value="REC"/>
    <property type="match status" value="1"/>
</dbReference>
<proteinExistence type="predicted"/>
<keyword evidence="4" id="KW-1003">Cell membrane</keyword>
<evidence type="ECO:0000256" key="3">
    <source>
        <dbReference type="ARBA" id="ARBA00012438"/>
    </source>
</evidence>
<evidence type="ECO:0000256" key="13">
    <source>
        <dbReference type="ARBA" id="ARBA00023136"/>
    </source>
</evidence>
<dbReference type="SUPFAM" id="SSF52172">
    <property type="entry name" value="CheY-like"/>
    <property type="match status" value="1"/>
</dbReference>
<feature type="modified residue" description="4-aspartylphosphate" evidence="17">
    <location>
        <position position="795"/>
    </location>
</feature>
<dbReference type="InterPro" id="IPR000014">
    <property type="entry name" value="PAS"/>
</dbReference>
<evidence type="ECO:0000256" key="11">
    <source>
        <dbReference type="ARBA" id="ARBA00022989"/>
    </source>
</evidence>
<evidence type="ECO:0000256" key="15">
    <source>
        <dbReference type="ARBA" id="ARBA00059827"/>
    </source>
</evidence>
<dbReference type="AlphaFoldDB" id="A0A4V2PEB1"/>
<dbReference type="Pfam" id="PF08447">
    <property type="entry name" value="PAS_3"/>
    <property type="match status" value="1"/>
</dbReference>
<dbReference type="Gene3D" id="1.20.120.160">
    <property type="entry name" value="HPT domain"/>
    <property type="match status" value="1"/>
</dbReference>
<dbReference type="PANTHER" id="PTHR45339">
    <property type="entry name" value="HYBRID SIGNAL TRANSDUCTION HISTIDINE KINASE J"/>
    <property type="match status" value="1"/>
</dbReference>
<keyword evidence="8" id="KW-0547">Nucleotide-binding</keyword>
<dbReference type="InterPro" id="IPR005467">
    <property type="entry name" value="His_kinase_dom"/>
</dbReference>
<dbReference type="InterPro" id="IPR000700">
    <property type="entry name" value="PAS-assoc_C"/>
</dbReference>
<dbReference type="Pfam" id="PF02518">
    <property type="entry name" value="HATPase_c"/>
    <property type="match status" value="1"/>
</dbReference>
<feature type="transmembrane region" description="Helical" evidence="18">
    <location>
        <begin position="24"/>
        <end position="49"/>
    </location>
</feature>
<dbReference type="SUPFAM" id="SSF55785">
    <property type="entry name" value="PYP-like sensor domain (PAS domain)"/>
    <property type="match status" value="2"/>
</dbReference>
<evidence type="ECO:0000259" key="21">
    <source>
        <dbReference type="PROSITE" id="PS50110"/>
    </source>
</evidence>
<dbReference type="InterPro" id="IPR003661">
    <property type="entry name" value="HisK_dim/P_dom"/>
</dbReference>
<comment type="subcellular location">
    <subcellularLocation>
        <location evidence="2">Cell membrane</location>
        <topology evidence="2">Multi-pass membrane protein</topology>
    </subcellularLocation>
</comment>
<accession>A0A4V2PEB1</accession>
<evidence type="ECO:0000313" key="26">
    <source>
        <dbReference type="Proteomes" id="UP000294546"/>
    </source>
</evidence>
<dbReference type="GO" id="GO:0006355">
    <property type="term" value="P:regulation of DNA-templated transcription"/>
    <property type="evidence" value="ECO:0007669"/>
    <property type="project" value="InterPro"/>
</dbReference>
<evidence type="ECO:0000256" key="8">
    <source>
        <dbReference type="ARBA" id="ARBA00022741"/>
    </source>
</evidence>
<dbReference type="EC" id="2.7.13.3" evidence="3"/>
<dbReference type="InterPro" id="IPR035965">
    <property type="entry name" value="PAS-like_dom_sf"/>
</dbReference>
<feature type="transmembrane region" description="Helical" evidence="18">
    <location>
        <begin position="119"/>
        <end position="142"/>
    </location>
</feature>
<evidence type="ECO:0000256" key="10">
    <source>
        <dbReference type="ARBA" id="ARBA00022840"/>
    </source>
</evidence>
<evidence type="ECO:0000259" key="24">
    <source>
        <dbReference type="PROSITE" id="PS50924"/>
    </source>
</evidence>
<dbReference type="SUPFAM" id="SSF55874">
    <property type="entry name" value="ATPase domain of HSP90 chaperone/DNA topoisomerase II/histidine kinase"/>
    <property type="match status" value="1"/>
</dbReference>
<dbReference type="InterPro" id="IPR013767">
    <property type="entry name" value="PAS_fold"/>
</dbReference>
<dbReference type="GO" id="GO:0000155">
    <property type="term" value="F:phosphorelay sensor kinase activity"/>
    <property type="evidence" value="ECO:0007669"/>
    <property type="project" value="InterPro"/>
</dbReference>
<evidence type="ECO:0000256" key="9">
    <source>
        <dbReference type="ARBA" id="ARBA00022777"/>
    </source>
</evidence>
<dbReference type="SUPFAM" id="SSF47384">
    <property type="entry name" value="Homodimeric domain of signal transducing histidine kinase"/>
    <property type="match status" value="1"/>
</dbReference>
<dbReference type="SMART" id="SM00387">
    <property type="entry name" value="HATPase_c"/>
    <property type="match status" value="1"/>
</dbReference>
<dbReference type="InterPro" id="IPR005330">
    <property type="entry name" value="MHYT_dom"/>
</dbReference>
<dbReference type="InterPro" id="IPR011006">
    <property type="entry name" value="CheY-like_superfamily"/>
</dbReference>
<evidence type="ECO:0000256" key="7">
    <source>
        <dbReference type="ARBA" id="ARBA00022692"/>
    </source>
</evidence>
<dbReference type="InterPro" id="IPR036641">
    <property type="entry name" value="HPT_dom_sf"/>
</dbReference>
<reference evidence="25 26" key="1">
    <citation type="submission" date="2019-03" db="EMBL/GenBank/DDBJ databases">
        <title>Genomic Encyclopedia of Archaeal and Bacterial Type Strains, Phase II (KMG-II): from individual species to whole genera.</title>
        <authorList>
            <person name="Goeker M."/>
        </authorList>
    </citation>
    <scope>NUCLEOTIDE SEQUENCE [LARGE SCALE GENOMIC DNA]</scope>
    <source>
        <strain evidence="25 26">DSM 27697</strain>
    </source>
</reference>
<evidence type="ECO:0000256" key="5">
    <source>
        <dbReference type="ARBA" id="ARBA00022553"/>
    </source>
</evidence>
<dbReference type="GO" id="GO:0005886">
    <property type="term" value="C:plasma membrane"/>
    <property type="evidence" value="ECO:0007669"/>
    <property type="project" value="UniProtKB-SubCell"/>
</dbReference>
<dbReference type="InterPro" id="IPR036890">
    <property type="entry name" value="HATPase_C_sf"/>
</dbReference>
<evidence type="ECO:0000256" key="18">
    <source>
        <dbReference type="PROSITE-ProRule" id="PRU00244"/>
    </source>
</evidence>
<dbReference type="Gene3D" id="3.30.450.20">
    <property type="entry name" value="PAS domain"/>
    <property type="match status" value="2"/>
</dbReference>
<feature type="domain" description="PAC" evidence="23">
    <location>
        <begin position="309"/>
        <end position="360"/>
    </location>
</feature>
<dbReference type="SMART" id="SM00091">
    <property type="entry name" value="PAS"/>
    <property type="match status" value="2"/>
</dbReference>
<comment type="caution">
    <text evidence="25">The sequence shown here is derived from an EMBL/GenBank/DDBJ whole genome shotgun (WGS) entry which is preliminary data.</text>
</comment>
<feature type="domain" description="PAS" evidence="22">
    <location>
        <begin position="361"/>
        <end position="435"/>
    </location>
</feature>
<dbReference type="InterPro" id="IPR004358">
    <property type="entry name" value="Sig_transdc_His_kin-like_C"/>
</dbReference>
<dbReference type="SUPFAM" id="SSF47226">
    <property type="entry name" value="Histidine-containing phosphotransfer domain, HPT domain"/>
    <property type="match status" value="1"/>
</dbReference>
<dbReference type="Gene3D" id="3.40.50.2300">
    <property type="match status" value="1"/>
</dbReference>
<keyword evidence="5 17" id="KW-0597">Phosphoprotein</keyword>
<dbReference type="CDD" id="cd00130">
    <property type="entry name" value="PAS"/>
    <property type="match status" value="2"/>
</dbReference>
<evidence type="ECO:0000256" key="17">
    <source>
        <dbReference type="PROSITE-ProRule" id="PRU00169"/>
    </source>
</evidence>
<dbReference type="Gene3D" id="3.30.565.10">
    <property type="entry name" value="Histidine kinase-like ATPase, C-terminal domain"/>
    <property type="match status" value="1"/>
</dbReference>
<dbReference type="PROSITE" id="PS50110">
    <property type="entry name" value="RESPONSE_REGULATORY"/>
    <property type="match status" value="1"/>
</dbReference>
<dbReference type="CDD" id="cd17546">
    <property type="entry name" value="REC_hyHK_CKI1_RcsC-like"/>
    <property type="match status" value="1"/>
</dbReference>
<dbReference type="CDD" id="cd16922">
    <property type="entry name" value="HATPase_EvgS-ArcB-TorS-like"/>
    <property type="match status" value="1"/>
</dbReference>
<evidence type="ECO:0000259" key="22">
    <source>
        <dbReference type="PROSITE" id="PS50112"/>
    </source>
</evidence>
<sequence>MLAATLALNCLKNARRDASRKVKVTQVIAGSIALGGGTWSMHFIGMLAYELPMDVGYSFSGTVFSALPVFFASLLSLSLLTFKRNSAPTILSTGTLLGLGIGVMHYSGMMAMKVDARMVYDLFGVLMSVLVAASMAIFAIWLGSRQQPILKHPLHDVILRGCIMGSAIASMHYVGMGAVTFYADAPVVDSTLVAHPVFAMLIAIGTLSIITTVITTNTLVRYKQLRVENEIRKHRLEAVLETAVDGIITIDSKGLIESMNPAAEQMLGWKIDEVAGKNVSLLMPAPYKEAHDGYLSNYLRSKDAKIIGSGREVMAQHRDGHLIPIRLGVGEVELDGQPPLFVGFITDISEQRRMQSALRESEHQFRTLLGNMPGIAFRCLTDNPWTMMFISDAVEELTGWPPEEFIEGRKHMAQLIYEDDMELCERTVSDAIQNRSSYSVEYRIRHRDGSQRWVLDSGDFEFIDGHAKWIDGVLLDITERRQMEDELRHSKQAAEDAAQAKAAFLANMSHEIRTPMNAIIGFSDVMREGKLEPEQKRYIDSISNAARSLLYLLNDILDSAKLERGKLTLDVIDFSLHELLDSLVSTYWLTARKKGLDLKLSLEPSLGDYVQGAPDRIRQVLTNLLGNAIKFTESGSVELNVLRNDQGEIEFHVVDTGIGMSAQAVESIFEPFTQADASMSRRFGGTGLGTTISKQLVELMGGDISVRSEEGKGTAFRVTLPLKPGTKPQKVAVKSAKSDLSLPKLSILIADDIAQNLELLEVVLGRDGHDITRARDGLEALEQINAKKFDLVLMDVQMPKMDGLTAARQIREKEAKEGLPALPIIALTASVLEADKQAAREAGMNGFAQKPVEPDNLKAEIARVITGVTAPVTHITARPTSRRLISLDRALELWGDETRYIEQLKLFLDKKHEKSLLEALSSSDFDQLCQLAHAASGVSGNLAMARMARQFRQLESCATTHDSKGCQVLVSELGALIERAKSELAELEANQPETDEQSTQSERCDKVFAEAITQAQKLCEHGEIDDEIIDQMQTHCPDKWRPTVAELVQALEDFDFRRASVLLHQITGTSEETPA</sequence>
<dbReference type="EMBL" id="SMFU01000007">
    <property type="protein sequence ID" value="TCK08316.1"/>
    <property type="molecule type" value="Genomic_DNA"/>
</dbReference>
<comment type="catalytic activity">
    <reaction evidence="1">
        <text>ATP + protein L-histidine = ADP + protein N-phospho-L-histidine.</text>
        <dbReference type="EC" id="2.7.13.3"/>
    </reaction>
</comment>
<feature type="domain" description="Response regulatory" evidence="21">
    <location>
        <begin position="746"/>
        <end position="865"/>
    </location>
</feature>
<keyword evidence="10" id="KW-0067">ATP-binding</keyword>
<dbReference type="PROSITE" id="PS50112">
    <property type="entry name" value="PAS"/>
    <property type="match status" value="2"/>
</dbReference>
<evidence type="ECO:0000256" key="14">
    <source>
        <dbReference type="ARBA" id="ARBA00023306"/>
    </source>
</evidence>
<organism evidence="25 26">
    <name type="scientific">Marinobacterium mangrovicola</name>
    <dbReference type="NCBI Taxonomy" id="1476959"/>
    <lineage>
        <taxon>Bacteria</taxon>
        <taxon>Pseudomonadati</taxon>
        <taxon>Pseudomonadota</taxon>
        <taxon>Gammaproteobacteria</taxon>
        <taxon>Oceanospirillales</taxon>
        <taxon>Oceanospirillaceae</taxon>
        <taxon>Marinobacterium</taxon>
    </lineage>
</organism>
<feature type="domain" description="MHYT" evidence="24">
    <location>
        <begin position="1"/>
        <end position="182"/>
    </location>
</feature>
<keyword evidence="19" id="KW-0175">Coiled coil</keyword>
<feature type="domain" description="Histidine kinase" evidence="20">
    <location>
        <begin position="507"/>
        <end position="724"/>
    </location>
</feature>
<dbReference type="Pfam" id="PF00072">
    <property type="entry name" value="Response_reg"/>
    <property type="match status" value="1"/>
</dbReference>
<dbReference type="PRINTS" id="PR00344">
    <property type="entry name" value="BCTRLSENSOR"/>
</dbReference>
<dbReference type="Gene3D" id="1.10.287.130">
    <property type="match status" value="1"/>
</dbReference>
<keyword evidence="14" id="KW-0131">Cell cycle</keyword>
<evidence type="ECO:0000259" key="23">
    <source>
        <dbReference type="PROSITE" id="PS50113"/>
    </source>
</evidence>